<dbReference type="RefSeq" id="WP_215232391.1">
    <property type="nucleotide sequence ID" value="NZ_CAJRAU010000001.1"/>
</dbReference>
<gene>
    <name evidence="6" type="primary">resA_3</name>
    <name evidence="6" type="ORF">DYBT9623_01029</name>
</gene>
<evidence type="ECO:0000256" key="4">
    <source>
        <dbReference type="ARBA" id="ARBA00023284"/>
    </source>
</evidence>
<dbReference type="EMBL" id="CAJRAU010000001">
    <property type="protein sequence ID" value="CAG5068300.1"/>
    <property type="molecule type" value="Genomic_DNA"/>
</dbReference>
<dbReference type="Gene3D" id="3.40.30.10">
    <property type="entry name" value="Glutaredoxin"/>
    <property type="match status" value="1"/>
</dbReference>
<dbReference type="InterPro" id="IPR013766">
    <property type="entry name" value="Thioredoxin_domain"/>
</dbReference>
<proteinExistence type="predicted"/>
<organism evidence="6 7">
    <name type="scientific">Dyadobacter linearis</name>
    <dbReference type="NCBI Taxonomy" id="2823330"/>
    <lineage>
        <taxon>Bacteria</taxon>
        <taxon>Pseudomonadati</taxon>
        <taxon>Bacteroidota</taxon>
        <taxon>Cytophagia</taxon>
        <taxon>Cytophagales</taxon>
        <taxon>Spirosomataceae</taxon>
        <taxon>Dyadobacter</taxon>
    </lineage>
</organism>
<dbReference type="InterPro" id="IPR012336">
    <property type="entry name" value="Thioredoxin-like_fold"/>
</dbReference>
<keyword evidence="3" id="KW-1015">Disulfide bond</keyword>
<dbReference type="InterPro" id="IPR017937">
    <property type="entry name" value="Thioredoxin_CS"/>
</dbReference>
<evidence type="ECO:0000313" key="7">
    <source>
        <dbReference type="Proteomes" id="UP000679725"/>
    </source>
</evidence>
<evidence type="ECO:0000256" key="3">
    <source>
        <dbReference type="ARBA" id="ARBA00023157"/>
    </source>
</evidence>
<feature type="domain" description="Thioredoxin" evidence="5">
    <location>
        <begin position="231"/>
        <end position="380"/>
    </location>
</feature>
<evidence type="ECO:0000256" key="2">
    <source>
        <dbReference type="ARBA" id="ARBA00022748"/>
    </source>
</evidence>
<evidence type="ECO:0000313" key="6">
    <source>
        <dbReference type="EMBL" id="CAG5068300.1"/>
    </source>
</evidence>
<dbReference type="PANTHER" id="PTHR42852">
    <property type="entry name" value="THIOL:DISULFIDE INTERCHANGE PROTEIN DSBE"/>
    <property type="match status" value="1"/>
</dbReference>
<dbReference type="PROSITE" id="PS51352">
    <property type="entry name" value="THIOREDOXIN_2"/>
    <property type="match status" value="1"/>
</dbReference>
<comment type="caution">
    <text evidence="6">The sequence shown here is derived from an EMBL/GenBank/DDBJ whole genome shotgun (WGS) entry which is preliminary data.</text>
</comment>
<dbReference type="Proteomes" id="UP000679725">
    <property type="component" value="Unassembled WGS sequence"/>
</dbReference>
<sequence>METSATNPARAKSWSLALLLALVILGGCAKSTDDKVTITGDLATSDSFLEGKKLYLGNVHTRQFMDSAVVKNGKFAFSKSAVKEFRAFPSSIVYATGNAKEPYRLIGIKNPYFDKTVESIFYMMRGEMKFKAAPDFVASKNEKVRLLIEKPNLETEVAFKHLAFKATPEQTEKNRTYNRDLVKKYSNSIELLALLNRSKSALAESELATLLALFDEDLKTSHAHSSLVSYLKFATTSPAFPSNIVLKKPDNSLTSSVLNSDKKHKLVVFWASWCGPCRQEIPQIKTLESKYKDKLNIVSISIDDDENAWQKALEKENMPWSQFLALADSSRIKLDKKYNLQSIPVWILLDSEGKLVDRQVGYDTGKNSIDRKVVARLARL</sequence>
<accession>A0ABM8ULM9</accession>
<name>A0ABM8ULM9_9BACT</name>
<evidence type="ECO:0000259" key="5">
    <source>
        <dbReference type="PROSITE" id="PS51352"/>
    </source>
</evidence>
<dbReference type="Pfam" id="PF13905">
    <property type="entry name" value="Thioredoxin_8"/>
    <property type="match status" value="1"/>
</dbReference>
<dbReference type="InterPro" id="IPR036249">
    <property type="entry name" value="Thioredoxin-like_sf"/>
</dbReference>
<comment type="subcellular location">
    <subcellularLocation>
        <location evidence="1">Cell envelope</location>
    </subcellularLocation>
</comment>
<keyword evidence="2" id="KW-0201">Cytochrome c-type biogenesis</keyword>
<dbReference type="InterPro" id="IPR050553">
    <property type="entry name" value="Thioredoxin_ResA/DsbE_sf"/>
</dbReference>
<evidence type="ECO:0000256" key="1">
    <source>
        <dbReference type="ARBA" id="ARBA00004196"/>
    </source>
</evidence>
<dbReference type="PROSITE" id="PS00194">
    <property type="entry name" value="THIOREDOXIN_1"/>
    <property type="match status" value="1"/>
</dbReference>
<reference evidence="6 7" key="1">
    <citation type="submission" date="2021-04" db="EMBL/GenBank/DDBJ databases">
        <authorList>
            <person name="Rodrigo-Torres L."/>
            <person name="Arahal R. D."/>
            <person name="Lucena T."/>
        </authorList>
    </citation>
    <scope>NUCLEOTIDE SEQUENCE [LARGE SCALE GENOMIC DNA]</scope>
    <source>
        <strain evidence="6 7">CECT 9623</strain>
    </source>
</reference>
<keyword evidence="7" id="KW-1185">Reference proteome</keyword>
<protein>
    <submittedName>
        <fullName evidence="6">Thiol-disulfide oxidoreductase ResA</fullName>
    </submittedName>
</protein>
<dbReference type="CDD" id="cd02966">
    <property type="entry name" value="TlpA_like_family"/>
    <property type="match status" value="1"/>
</dbReference>
<dbReference type="PANTHER" id="PTHR42852:SF6">
    <property type="entry name" value="THIOL:DISULFIDE INTERCHANGE PROTEIN DSBE"/>
    <property type="match status" value="1"/>
</dbReference>
<dbReference type="SUPFAM" id="SSF52833">
    <property type="entry name" value="Thioredoxin-like"/>
    <property type="match status" value="1"/>
</dbReference>
<keyword evidence="4" id="KW-0676">Redox-active center</keyword>